<dbReference type="Proteomes" id="UP000094761">
    <property type="component" value="Unassembled WGS sequence"/>
</dbReference>
<dbReference type="GeneID" id="78076758"/>
<protein>
    <recommendedName>
        <fullName evidence="1">Replication-associated protein ORF2/G2P domain-containing protein</fullName>
    </recommendedName>
</protein>
<gene>
    <name evidence="3" type="ORF">AZ468_13665</name>
    <name evidence="2" type="ORF">OPW20_24695</name>
</gene>
<evidence type="ECO:0000259" key="1">
    <source>
        <dbReference type="Pfam" id="PF23343"/>
    </source>
</evidence>
<dbReference type="RefSeq" id="WP_069667860.1">
    <property type="nucleotide sequence ID" value="NZ_JAPFIM010000012.1"/>
</dbReference>
<evidence type="ECO:0000313" key="4">
    <source>
        <dbReference type="Proteomes" id="UP000094761"/>
    </source>
</evidence>
<dbReference type="AlphaFoldDB" id="A0A178JBS1"/>
<accession>A0A178JBS1</accession>
<dbReference type="EMBL" id="LUAX01000004">
    <property type="protein sequence ID" value="OAM99027.1"/>
    <property type="molecule type" value="Genomic_DNA"/>
</dbReference>
<dbReference type="Pfam" id="PF23343">
    <property type="entry name" value="REP_ORF2-G2P"/>
    <property type="match status" value="1"/>
</dbReference>
<sequence>MKHLYEPQPEREITNILSPHDVGYVTALAQDVTTTEKNIAAIESGFFSAQKSDWLESELNKVRAAEQVHFHNTKESAEIWQLVQDGKLTLITPEYYANPKREAHAVGVETLGLSKGGKVRHENHKHIERFITRSRRLKPRTKSKSFYVEPQGYGIEQDATQTGWVRDEERKRLDYLPSKGMSRAYLLKRDWSKQVKLQVTYHPSPSDAPEAQTGERYTHQLSKNAVKKIFESGAYVAACRGGFTTFLTLTFDDFQRAKLFATDSNVHLTSEGCEFSPLSDDMAAYSPLQITIGNEVSRFLDAAKRMYHRGFSYKQSHLSGQANLAFEGDEVKVAGHYKAAPLMGRKSKVELVGPARAKADFHYIWVAECPTNEHGQPNPHVHILLNWQVEPEHFQAWAKRIERLWGHGLAHLERIKYKEAAAGYLIKAVGYAAKGGNADQGMIKGNRYNIARCSRAPQWEALASFDVHNMTGIIKECGYRLEQWKAPIKRAIARKQAKKAEAKKAVDINKKTRQVSAVVKLNKLINQLDSEILAEKEHLNSRGVFASSDNQFSISFEGDDFEQKANDFLEWAAGARGWSMNTDDLYLDDIRLEAKDRYQRAFKAWQLKQANWISQLEQERPPVMPEDVYHELRNKNLSDLEHYQIH</sequence>
<evidence type="ECO:0000313" key="3">
    <source>
        <dbReference type="EMBL" id="OAM99027.1"/>
    </source>
</evidence>
<feature type="domain" description="Replication-associated protein ORF2/G2P" evidence="1">
    <location>
        <begin position="357"/>
        <end position="427"/>
    </location>
</feature>
<dbReference type="InterPro" id="IPR056906">
    <property type="entry name" value="ORF2/G2P_dom"/>
</dbReference>
<keyword evidence="5" id="KW-1185">Reference proteome</keyword>
<proteinExistence type="predicted"/>
<reference evidence="2" key="2">
    <citation type="submission" date="2022-11" db="EMBL/GenBank/DDBJ databases">
        <title>Role of the vibriolysin VemA secreted by the emergent pathogen Vibrio europaeus in the colonization of Manila clam mucus.</title>
        <authorList>
            <person name="Martinez C."/>
            <person name="Rodriguez S."/>
            <person name="Vences A."/>
            <person name="Barja J.L."/>
            <person name="Toranzo A.E."/>
            <person name="Dubert J."/>
        </authorList>
    </citation>
    <scope>NUCLEOTIDE SEQUENCE</scope>
    <source>
        <strain evidence="2">3454</strain>
    </source>
</reference>
<dbReference type="EMBL" id="JAPFIT010000032">
    <property type="protein sequence ID" value="MDC5743266.1"/>
    <property type="molecule type" value="Genomic_DNA"/>
</dbReference>
<dbReference type="Proteomes" id="UP001150001">
    <property type="component" value="Unassembled WGS sequence"/>
</dbReference>
<reference evidence="3 4" key="1">
    <citation type="submission" date="2016-03" db="EMBL/GenBank/DDBJ databases">
        <title>Draft genome sequence of the Vibrio tubiashii subs. europaeus.</title>
        <authorList>
            <person name="Spinard E."/>
            <person name="Dubert J."/>
            <person name="Nelson D.R."/>
            <person name="Barja J.L."/>
        </authorList>
    </citation>
    <scope>NUCLEOTIDE SEQUENCE [LARGE SCALE GENOMIC DNA]</scope>
    <source>
        <strain evidence="4">PP-638</strain>
        <strain evidence="3">PP2-638</strain>
    </source>
</reference>
<evidence type="ECO:0000313" key="5">
    <source>
        <dbReference type="Proteomes" id="UP001150001"/>
    </source>
</evidence>
<organism evidence="3 4">
    <name type="scientific">Vibrio europaeus</name>
    <dbReference type="NCBI Taxonomy" id="300876"/>
    <lineage>
        <taxon>Bacteria</taxon>
        <taxon>Pseudomonadati</taxon>
        <taxon>Pseudomonadota</taxon>
        <taxon>Gammaproteobacteria</taxon>
        <taxon>Vibrionales</taxon>
        <taxon>Vibrionaceae</taxon>
        <taxon>Vibrio</taxon>
        <taxon>Vibrio oreintalis group</taxon>
    </lineage>
</organism>
<evidence type="ECO:0000313" key="2">
    <source>
        <dbReference type="EMBL" id="MDC5743266.1"/>
    </source>
</evidence>
<name>A0A178JBS1_9VIBR</name>
<comment type="caution">
    <text evidence="3">The sequence shown here is derived from an EMBL/GenBank/DDBJ whole genome shotgun (WGS) entry which is preliminary data.</text>
</comment>
<dbReference type="OrthoDB" id="5906096at2"/>